<sequence>MMNLIISFSSPKNGGDIVQKISKTKEEFDQFFDERLSVKIEQLEENREAVKKNRNKQLLVIGLVMLPPIVLTQIIDQYALFFFIIAFAILIFGVFKLSKTYQAFTGVMKQEITQEIVTFINPDFRYEPKEYIPESKFIDSNIFVKKPDKYRGDDLIWGYVYDHDVSNTDKNPELVTHGAKKENESLEQVQKKFKQDNGNSPIDETPRTKISFSEVEAIDVQSRPGEGSNTHEEAIFKGLFFDVDFNKDFEGVTIILPRNNVLFDFKKIERTLEQPELDEIELDNIEFSERFTVMTSDEVKARYILTPAFMNKILSFVDITKERVTERPQNKPANTNSSRDKRRESRIAKRLIPYFSFKEGKMYFLLNTSQLHFEFNMDKKPDKESLYYDFQDINQSLELVEELDLNLKLWNKS</sequence>
<evidence type="ECO:0000313" key="3">
    <source>
        <dbReference type="EMBL" id="MRH44364.1"/>
    </source>
</evidence>
<keyword evidence="2" id="KW-0472">Membrane</keyword>
<dbReference type="OrthoDB" id="4960523at2"/>
<reference evidence="3" key="1">
    <citation type="submission" date="2019-11" db="EMBL/GenBank/DDBJ databases">
        <authorList>
            <person name="Li J."/>
        </authorList>
    </citation>
    <scope>NUCLEOTIDE SEQUENCE</scope>
    <source>
        <strain evidence="3">B6B</strain>
    </source>
</reference>
<dbReference type="EMBL" id="WJNG01000015">
    <property type="protein sequence ID" value="MRH44364.1"/>
    <property type="molecule type" value="Genomic_DNA"/>
</dbReference>
<keyword evidence="1" id="KW-0175">Coiled coil</keyword>
<proteinExistence type="predicted"/>
<keyword evidence="4" id="KW-1185">Reference proteome</keyword>
<dbReference type="InterPro" id="IPR021484">
    <property type="entry name" value="DUF3137"/>
</dbReference>
<organism evidence="3 4">
    <name type="scientific">Aquibacillus halophilus</name>
    <dbReference type="NCBI Taxonomy" id="930132"/>
    <lineage>
        <taxon>Bacteria</taxon>
        <taxon>Bacillati</taxon>
        <taxon>Bacillota</taxon>
        <taxon>Bacilli</taxon>
        <taxon>Bacillales</taxon>
        <taxon>Bacillaceae</taxon>
        <taxon>Aquibacillus</taxon>
    </lineage>
</organism>
<protein>
    <submittedName>
        <fullName evidence="3">DUF3137 domain-containing protein</fullName>
    </submittedName>
</protein>
<feature type="coiled-coil region" evidence="1">
    <location>
        <begin position="33"/>
        <end position="60"/>
    </location>
</feature>
<evidence type="ECO:0000313" key="4">
    <source>
        <dbReference type="Proteomes" id="UP000799092"/>
    </source>
</evidence>
<feature type="transmembrane region" description="Helical" evidence="2">
    <location>
        <begin position="81"/>
        <end position="98"/>
    </location>
</feature>
<keyword evidence="2" id="KW-1133">Transmembrane helix</keyword>
<dbReference type="Pfam" id="PF11335">
    <property type="entry name" value="DUF3137"/>
    <property type="match status" value="1"/>
</dbReference>
<keyword evidence="2" id="KW-0812">Transmembrane</keyword>
<name>A0A6A8DFH1_9BACI</name>
<accession>A0A6A8DFH1</accession>
<evidence type="ECO:0000256" key="2">
    <source>
        <dbReference type="SAM" id="Phobius"/>
    </source>
</evidence>
<gene>
    <name evidence="3" type="ORF">GH741_17105</name>
</gene>
<feature type="transmembrane region" description="Helical" evidence="2">
    <location>
        <begin position="57"/>
        <end position="75"/>
    </location>
</feature>
<dbReference type="Proteomes" id="UP000799092">
    <property type="component" value="Unassembled WGS sequence"/>
</dbReference>
<evidence type="ECO:0000256" key="1">
    <source>
        <dbReference type="SAM" id="Coils"/>
    </source>
</evidence>
<dbReference type="AlphaFoldDB" id="A0A6A8DFH1"/>
<comment type="caution">
    <text evidence="3">The sequence shown here is derived from an EMBL/GenBank/DDBJ whole genome shotgun (WGS) entry which is preliminary data.</text>
</comment>